<gene>
    <name evidence="2" type="ORF">ANE_LOCUS3299</name>
</gene>
<keyword evidence="3" id="KW-1185">Reference proteome</keyword>
<protein>
    <submittedName>
        <fullName evidence="2">Uncharacterized protein</fullName>
    </submittedName>
</protein>
<evidence type="ECO:0000313" key="3">
    <source>
        <dbReference type="Proteomes" id="UP000489600"/>
    </source>
</evidence>
<name>A0A565AVC1_9BRAS</name>
<dbReference type="EMBL" id="CABITT030000001">
    <property type="protein sequence ID" value="VVA92854.1"/>
    <property type="molecule type" value="Genomic_DNA"/>
</dbReference>
<feature type="compositionally biased region" description="Polar residues" evidence="1">
    <location>
        <begin position="61"/>
        <end position="72"/>
    </location>
</feature>
<reference evidence="2" key="1">
    <citation type="submission" date="2019-07" db="EMBL/GenBank/DDBJ databases">
        <authorList>
            <person name="Dittberner H."/>
        </authorList>
    </citation>
    <scope>NUCLEOTIDE SEQUENCE [LARGE SCALE GENOMIC DNA]</scope>
</reference>
<evidence type="ECO:0000313" key="2">
    <source>
        <dbReference type="EMBL" id="VVA92854.1"/>
    </source>
</evidence>
<feature type="region of interest" description="Disordered" evidence="1">
    <location>
        <begin position="61"/>
        <end position="92"/>
    </location>
</feature>
<sequence length="92" mass="10331">MTELDLVNQEYGCSDTSCVRRLHRFNAADENNGWSLAIHKELKYLTQNNVRNLITCSSDHGSEVMQDQQEAETSAREHTGTTPLLNNPCAHA</sequence>
<accession>A0A565AVC1</accession>
<organism evidence="2 3">
    <name type="scientific">Arabis nemorensis</name>
    <dbReference type="NCBI Taxonomy" id="586526"/>
    <lineage>
        <taxon>Eukaryota</taxon>
        <taxon>Viridiplantae</taxon>
        <taxon>Streptophyta</taxon>
        <taxon>Embryophyta</taxon>
        <taxon>Tracheophyta</taxon>
        <taxon>Spermatophyta</taxon>
        <taxon>Magnoliopsida</taxon>
        <taxon>eudicotyledons</taxon>
        <taxon>Gunneridae</taxon>
        <taxon>Pentapetalae</taxon>
        <taxon>rosids</taxon>
        <taxon>malvids</taxon>
        <taxon>Brassicales</taxon>
        <taxon>Brassicaceae</taxon>
        <taxon>Arabideae</taxon>
        <taxon>Arabis</taxon>
    </lineage>
</organism>
<comment type="caution">
    <text evidence="2">The sequence shown here is derived from an EMBL/GenBank/DDBJ whole genome shotgun (WGS) entry which is preliminary data.</text>
</comment>
<dbReference type="AlphaFoldDB" id="A0A565AVC1"/>
<evidence type="ECO:0000256" key="1">
    <source>
        <dbReference type="SAM" id="MobiDB-lite"/>
    </source>
</evidence>
<proteinExistence type="predicted"/>
<dbReference type="Proteomes" id="UP000489600">
    <property type="component" value="Unassembled WGS sequence"/>
</dbReference>